<dbReference type="AlphaFoldDB" id="A0A075G0H7"/>
<dbReference type="EMBL" id="KF900497">
    <property type="protein sequence ID" value="AIE97093.1"/>
    <property type="molecule type" value="Genomic_DNA"/>
</dbReference>
<organism evidence="1">
    <name type="scientific">uncultured marine thaumarchaeote AD1000_89_F09</name>
    <dbReference type="NCBI Taxonomy" id="1455947"/>
    <lineage>
        <taxon>Archaea</taxon>
        <taxon>Nitrososphaerota</taxon>
        <taxon>environmental samples</taxon>
    </lineage>
</organism>
<protein>
    <submittedName>
        <fullName evidence="1">Uncharacterized protein</fullName>
    </submittedName>
</protein>
<proteinExistence type="predicted"/>
<sequence length="91" mass="10565">MRKNNQNKTKNPLWKVVEELGNQVQRISERQNMKRKLANVKYIAVEFAYDHFKNGENEVNNAIEHGYEVMETHKSDSGIVVVLGLYRFGAV</sequence>
<evidence type="ECO:0000313" key="1">
    <source>
        <dbReference type="EMBL" id="AIE97093.1"/>
    </source>
</evidence>
<name>A0A075G0H7_9ARCH</name>
<reference evidence="1" key="1">
    <citation type="journal article" date="2014" name="Genome Biol. Evol.">
        <title>Pangenome evidence for extensive interdomain horizontal transfer affecting lineage core and shell genes in uncultured planktonic thaumarchaeota and euryarchaeota.</title>
        <authorList>
            <person name="Deschamps P."/>
            <person name="Zivanovic Y."/>
            <person name="Moreira D."/>
            <person name="Rodriguez-Valera F."/>
            <person name="Lopez-Garcia P."/>
        </authorList>
    </citation>
    <scope>NUCLEOTIDE SEQUENCE</scope>
</reference>
<accession>A0A075G0H7</accession>